<protein>
    <submittedName>
        <fullName evidence="2">Uncharacterized protein</fullName>
    </submittedName>
</protein>
<keyword evidence="1" id="KW-0472">Membrane</keyword>
<feature type="transmembrane region" description="Helical" evidence="1">
    <location>
        <begin position="128"/>
        <end position="148"/>
    </location>
</feature>
<dbReference type="RefSeq" id="WP_072677806.1">
    <property type="nucleotide sequence ID" value="NZ_MPKY01000001.1"/>
</dbReference>
<gene>
    <name evidence="2" type="ORF">BEE62_13660</name>
</gene>
<reference evidence="2" key="1">
    <citation type="submission" date="2016-11" db="EMBL/GenBank/DDBJ databases">
        <title>Draft Genome Sequence of Marinobacter hydrocarbonoclasticus strain STW2, a polyaromatic aromatic hydrocarbon degrading and denitrifying bacterium from rhizosphere of Seagrass Enhalus acodoides.</title>
        <authorList>
            <person name="Ling J."/>
            <person name="Dong J."/>
        </authorList>
    </citation>
    <scope>NUCLEOTIDE SEQUENCE [LARGE SCALE GENOMIC DNA]</scope>
    <source>
        <strain evidence="2">STW2</strain>
    </source>
</reference>
<sequence length="281" mass="31244">MQYISAFLLLPSTLVLLSYVTTTLAGGSGYSLLEIENGILNIGFLIVFFVSSLAGWLTVVFNVPFRDGDRITVLGKGLLIGLLAWPFVFVTLFFEGRIVLASCLLIGWFGLAFQLLPALSSEWNRRLPMFGALAAALAIPVLVNPAVWTSSKSTPIPEAHWGVYYPDYAVEQGANFVAHYQDHERRFNKPARVIISKTGMFMVNVLGRPLSNTFNHCGVGDRFHVFASSFVDGCGSDKADISGHTLEIEFYAPGKLRCVNCREFGKPEHWMWIESLKDFYD</sequence>
<evidence type="ECO:0000256" key="1">
    <source>
        <dbReference type="SAM" id="Phobius"/>
    </source>
</evidence>
<keyword evidence="3" id="KW-1185">Reference proteome</keyword>
<proteinExistence type="predicted"/>
<feature type="transmembrane region" description="Helical" evidence="1">
    <location>
        <begin position="73"/>
        <end position="92"/>
    </location>
</feature>
<organism evidence="2 3">
    <name type="scientific">Marinobacter nauticus</name>
    <name type="common">Marinobacter hydrocarbonoclasticus</name>
    <name type="synonym">Marinobacter aquaeolei</name>
    <dbReference type="NCBI Taxonomy" id="2743"/>
    <lineage>
        <taxon>Bacteria</taxon>
        <taxon>Pseudomonadati</taxon>
        <taxon>Pseudomonadota</taxon>
        <taxon>Gammaproteobacteria</taxon>
        <taxon>Pseudomonadales</taxon>
        <taxon>Marinobacteraceae</taxon>
        <taxon>Marinobacter</taxon>
    </lineage>
</organism>
<evidence type="ECO:0000313" key="2">
    <source>
        <dbReference type="EMBL" id="OJT01014.1"/>
    </source>
</evidence>
<feature type="transmembrane region" description="Helical" evidence="1">
    <location>
        <begin position="41"/>
        <end position="61"/>
    </location>
</feature>
<comment type="caution">
    <text evidence="2">The sequence shown here is derived from an EMBL/GenBank/DDBJ whole genome shotgun (WGS) entry which is preliminary data.</text>
</comment>
<keyword evidence="1" id="KW-0812">Transmembrane</keyword>
<dbReference type="OrthoDB" id="9942472at2"/>
<dbReference type="Proteomes" id="UP000183986">
    <property type="component" value="Unassembled WGS sequence"/>
</dbReference>
<accession>A0A1M2V0A3</accession>
<dbReference type="AlphaFoldDB" id="A0A1M2V0A3"/>
<feature type="transmembrane region" description="Helical" evidence="1">
    <location>
        <begin position="98"/>
        <end position="116"/>
    </location>
</feature>
<evidence type="ECO:0000313" key="3">
    <source>
        <dbReference type="Proteomes" id="UP000183986"/>
    </source>
</evidence>
<keyword evidence="1" id="KW-1133">Transmembrane helix</keyword>
<name>A0A1M2V0A3_MARNT</name>
<dbReference type="EMBL" id="MPKY01000001">
    <property type="protein sequence ID" value="OJT01014.1"/>
    <property type="molecule type" value="Genomic_DNA"/>
</dbReference>